<gene>
    <name evidence="1" type="ORF">S06H3_48634</name>
</gene>
<sequence>MLIAVSMVDMTAATIATNKIPPRKTPALEEIISEKRGPSSFWEKNTGREIIPMKTTIP</sequence>
<reference evidence="1" key="1">
    <citation type="journal article" date="2014" name="Front. Microbiol.">
        <title>High frequency of phylogenetically diverse reductive dehalogenase-homologous genes in deep subseafloor sedimentary metagenomes.</title>
        <authorList>
            <person name="Kawai M."/>
            <person name="Futagami T."/>
            <person name="Toyoda A."/>
            <person name="Takaki Y."/>
            <person name="Nishi S."/>
            <person name="Hori S."/>
            <person name="Arai W."/>
            <person name="Tsubouchi T."/>
            <person name="Morono Y."/>
            <person name="Uchiyama I."/>
            <person name="Ito T."/>
            <person name="Fujiyama A."/>
            <person name="Inagaki F."/>
            <person name="Takami H."/>
        </authorList>
    </citation>
    <scope>NUCLEOTIDE SEQUENCE</scope>
    <source>
        <strain evidence="1">Expedition CK06-06</strain>
    </source>
</reference>
<organism evidence="1">
    <name type="scientific">marine sediment metagenome</name>
    <dbReference type="NCBI Taxonomy" id="412755"/>
    <lineage>
        <taxon>unclassified sequences</taxon>
        <taxon>metagenomes</taxon>
        <taxon>ecological metagenomes</taxon>
    </lineage>
</organism>
<proteinExistence type="predicted"/>
<evidence type="ECO:0000313" key="1">
    <source>
        <dbReference type="EMBL" id="GAI43620.1"/>
    </source>
</evidence>
<accession>X1PXP5</accession>
<name>X1PXP5_9ZZZZ</name>
<comment type="caution">
    <text evidence="1">The sequence shown here is derived from an EMBL/GenBank/DDBJ whole genome shotgun (WGS) entry which is preliminary data.</text>
</comment>
<dbReference type="EMBL" id="BARV01030639">
    <property type="protein sequence ID" value="GAI43620.1"/>
    <property type="molecule type" value="Genomic_DNA"/>
</dbReference>
<protein>
    <submittedName>
        <fullName evidence="1">Uncharacterized protein</fullName>
    </submittedName>
</protein>
<dbReference type="AlphaFoldDB" id="X1PXP5"/>